<proteinExistence type="predicted"/>
<keyword evidence="2" id="KW-1185">Reference proteome</keyword>
<evidence type="ECO:0000313" key="1">
    <source>
        <dbReference type="EMBL" id="CAK7328215.1"/>
    </source>
</evidence>
<accession>A0AAV1R5A5</accession>
<protein>
    <submittedName>
        <fullName evidence="1">Uncharacterized protein</fullName>
    </submittedName>
</protein>
<gene>
    <name evidence="1" type="ORF">DCAF_LOCUS5936</name>
</gene>
<dbReference type="Proteomes" id="UP001314170">
    <property type="component" value="Unassembled WGS sequence"/>
</dbReference>
<organism evidence="1 2">
    <name type="scientific">Dovyalis caffra</name>
    <dbReference type="NCBI Taxonomy" id="77055"/>
    <lineage>
        <taxon>Eukaryota</taxon>
        <taxon>Viridiplantae</taxon>
        <taxon>Streptophyta</taxon>
        <taxon>Embryophyta</taxon>
        <taxon>Tracheophyta</taxon>
        <taxon>Spermatophyta</taxon>
        <taxon>Magnoliopsida</taxon>
        <taxon>eudicotyledons</taxon>
        <taxon>Gunneridae</taxon>
        <taxon>Pentapetalae</taxon>
        <taxon>rosids</taxon>
        <taxon>fabids</taxon>
        <taxon>Malpighiales</taxon>
        <taxon>Salicaceae</taxon>
        <taxon>Flacourtieae</taxon>
        <taxon>Dovyalis</taxon>
    </lineage>
</organism>
<name>A0AAV1R5A5_9ROSI</name>
<comment type="caution">
    <text evidence="1">The sequence shown here is derived from an EMBL/GenBank/DDBJ whole genome shotgun (WGS) entry which is preliminary data.</text>
</comment>
<reference evidence="1 2" key="1">
    <citation type="submission" date="2024-01" db="EMBL/GenBank/DDBJ databases">
        <authorList>
            <person name="Waweru B."/>
        </authorList>
    </citation>
    <scope>NUCLEOTIDE SEQUENCE [LARGE SCALE GENOMIC DNA]</scope>
</reference>
<evidence type="ECO:0000313" key="2">
    <source>
        <dbReference type="Proteomes" id="UP001314170"/>
    </source>
</evidence>
<dbReference type="AlphaFoldDB" id="A0AAV1R5A5"/>
<dbReference type="EMBL" id="CAWUPB010000893">
    <property type="protein sequence ID" value="CAK7328215.1"/>
    <property type="molecule type" value="Genomic_DNA"/>
</dbReference>
<sequence length="137" mass="15264">MQGVGVGSVEGALQELKVPMRRIDHYLPIVFYPPRGGNRRSLSSLLASSNINSPSILFLVTPPIAPTMRFDGIGHDLKCYSKYQRKRQRYWVAAASIVFSERRGEDIISCKNGDLKDRAATKASMLRENVDAKSPPE</sequence>